<proteinExistence type="predicted"/>
<dbReference type="InterPro" id="IPR010982">
    <property type="entry name" value="Lambda_DNA-bd_dom_sf"/>
</dbReference>
<gene>
    <name evidence="1" type="ORF">SAMN04489730_0099</name>
    <name evidence="2" type="ORF">SAMN04489730_0196</name>
</gene>
<dbReference type="EMBL" id="FPJG01000002">
    <property type="protein sequence ID" value="SFW13917.1"/>
    <property type="molecule type" value="Genomic_DNA"/>
</dbReference>
<dbReference type="Proteomes" id="UP000182740">
    <property type="component" value="Unassembled WGS sequence"/>
</dbReference>
<dbReference type="GO" id="GO:0003677">
    <property type="term" value="F:DNA binding"/>
    <property type="evidence" value="ECO:0007669"/>
    <property type="project" value="InterPro"/>
</dbReference>
<organism evidence="2 3">
    <name type="scientific">Amycolatopsis australiensis</name>
    <dbReference type="NCBI Taxonomy" id="546364"/>
    <lineage>
        <taxon>Bacteria</taxon>
        <taxon>Bacillati</taxon>
        <taxon>Actinomycetota</taxon>
        <taxon>Actinomycetes</taxon>
        <taxon>Pseudonocardiales</taxon>
        <taxon>Pseudonocardiaceae</taxon>
        <taxon>Amycolatopsis</taxon>
    </lineage>
</organism>
<dbReference type="OrthoDB" id="2679623at2"/>
<reference evidence="3" key="2">
    <citation type="submission" date="2016-11" db="EMBL/GenBank/DDBJ databases">
        <authorList>
            <person name="Varghese N."/>
            <person name="Submissions S."/>
        </authorList>
    </citation>
    <scope>NUCLEOTIDE SEQUENCE [LARGE SCALE GENOMIC DNA]</scope>
    <source>
        <strain evidence="3">DSM 44671</strain>
    </source>
</reference>
<accession>A0A1K1LSK8</accession>
<reference evidence="2" key="1">
    <citation type="submission" date="2016-11" db="EMBL/GenBank/DDBJ databases">
        <authorList>
            <person name="Jaros S."/>
            <person name="Januszkiewicz K."/>
            <person name="Wedrychowicz H."/>
        </authorList>
    </citation>
    <scope>NUCLEOTIDE SEQUENCE [LARGE SCALE GENOMIC DNA]</scope>
    <source>
        <strain evidence="2">DSM 44671</strain>
    </source>
</reference>
<evidence type="ECO:0000313" key="2">
    <source>
        <dbReference type="EMBL" id="SFW13917.1"/>
    </source>
</evidence>
<dbReference type="AlphaFoldDB" id="A0A1K1LSK8"/>
<evidence type="ECO:0000313" key="3">
    <source>
        <dbReference type="Proteomes" id="UP000182740"/>
    </source>
</evidence>
<name>A0A1K1LSK8_9PSEU</name>
<dbReference type="Gene3D" id="1.10.260.40">
    <property type="entry name" value="lambda repressor-like DNA-binding domains"/>
    <property type="match status" value="1"/>
</dbReference>
<keyword evidence="3" id="KW-1185">Reference proteome</keyword>
<protein>
    <recommendedName>
        <fullName evidence="4">Helix-turn-helix</fullName>
    </recommendedName>
</protein>
<evidence type="ECO:0000313" key="1">
    <source>
        <dbReference type="EMBL" id="SFW12640.1"/>
    </source>
</evidence>
<dbReference type="EMBL" id="FPJG01000002">
    <property type="protein sequence ID" value="SFW12640.1"/>
    <property type="molecule type" value="Genomic_DNA"/>
</dbReference>
<dbReference type="STRING" id="546364.SAMN04489730_0099"/>
<dbReference type="RefSeq" id="WP_072474363.1">
    <property type="nucleotide sequence ID" value="NZ_FPJG01000002.1"/>
</dbReference>
<evidence type="ECO:0008006" key="4">
    <source>
        <dbReference type="Google" id="ProtNLM"/>
    </source>
</evidence>
<sequence>MTGGTKTSAVEVSGRPIPTMGERIRYLIEHVRRPDGKKYTQQDIAAGVTKLTGKSVDYAYVGAMINNRKENPTRIVLQGLASFFHVPASYFFDDEESVKIIREIDTAVALRDPRTRELALQLLRNTEPADTHLVAEVVAAMSDRPALRGALTLMLSLDEADLQAAVAVLDAASRYRGRSEPT</sequence>